<dbReference type="EMBL" id="CABPRJ010002411">
    <property type="protein sequence ID" value="VVC45736.1"/>
    <property type="molecule type" value="Genomic_DNA"/>
</dbReference>
<feature type="domain" description="HAT C-terminal dimerisation" evidence="1">
    <location>
        <begin position="55"/>
        <end position="117"/>
    </location>
</feature>
<dbReference type="Proteomes" id="UP000325440">
    <property type="component" value="Unassembled WGS sequence"/>
</dbReference>
<dbReference type="Pfam" id="PF05699">
    <property type="entry name" value="Dimer_Tnp_hAT"/>
    <property type="match status" value="1"/>
</dbReference>
<keyword evidence="3" id="KW-1185">Reference proteome</keyword>
<dbReference type="OrthoDB" id="6624632at2759"/>
<proteinExistence type="predicted"/>
<organism evidence="2 3">
    <name type="scientific">Cinara cedri</name>
    <dbReference type="NCBI Taxonomy" id="506608"/>
    <lineage>
        <taxon>Eukaryota</taxon>
        <taxon>Metazoa</taxon>
        <taxon>Ecdysozoa</taxon>
        <taxon>Arthropoda</taxon>
        <taxon>Hexapoda</taxon>
        <taxon>Insecta</taxon>
        <taxon>Pterygota</taxon>
        <taxon>Neoptera</taxon>
        <taxon>Paraneoptera</taxon>
        <taxon>Hemiptera</taxon>
        <taxon>Sternorrhyncha</taxon>
        <taxon>Aphidomorpha</taxon>
        <taxon>Aphidoidea</taxon>
        <taxon>Aphididae</taxon>
        <taxon>Lachninae</taxon>
        <taxon>Cinara</taxon>
    </lineage>
</organism>
<evidence type="ECO:0000313" key="2">
    <source>
        <dbReference type="EMBL" id="VVC45736.1"/>
    </source>
</evidence>
<sequence length="275" mass="31989">MDNDDLMKHCMNIQILLEVGDTKDINGIELFDELIILCDIIEEDTLPLNVLEKILNYSADDLYCNVFIVLRILLTMPVTTASAECFFSKLKLIKNYLRSTLCKEKVTNLSIISIKKEISNQLKYDNINIFADMKSRKLIDPLNLWLDYRHILANVLFKEKLVNPDAKFNDLIYEYNKTSILIEDKLIALIGNYLKHNQIQSPPKSPIDTANLKSFIYYYEKEQNDSISIIKNQLTFIQKYIYNTILENINSQNSSLYSLVPQVAQKKYNFSAKFN</sequence>
<dbReference type="PANTHER" id="PTHR46289">
    <property type="entry name" value="52 KDA REPRESSOR OF THE INHIBITOR OF THE PROTEIN KINASE-LIKE PROTEIN-RELATED"/>
    <property type="match status" value="1"/>
</dbReference>
<protein>
    <submittedName>
        <fullName evidence="2">HAT, C-terminal dimerisation domain</fullName>
    </submittedName>
</protein>
<dbReference type="AlphaFoldDB" id="A0A5E4NQT2"/>
<reference evidence="2 3" key="1">
    <citation type="submission" date="2019-08" db="EMBL/GenBank/DDBJ databases">
        <authorList>
            <person name="Alioto T."/>
            <person name="Alioto T."/>
            <person name="Gomez Garrido J."/>
        </authorList>
    </citation>
    <scope>NUCLEOTIDE SEQUENCE [LARGE SCALE GENOMIC DNA]</scope>
</reference>
<dbReference type="InterPro" id="IPR052958">
    <property type="entry name" value="IFN-induced_PKR_regulator"/>
</dbReference>
<dbReference type="InterPro" id="IPR008906">
    <property type="entry name" value="HATC_C_dom"/>
</dbReference>
<dbReference type="PANTHER" id="PTHR46289:SF14">
    <property type="entry name" value="DUF4371 DOMAIN-CONTAINING PROTEIN"/>
    <property type="match status" value="1"/>
</dbReference>
<accession>A0A5E4NQT2</accession>
<dbReference type="GO" id="GO:0046983">
    <property type="term" value="F:protein dimerization activity"/>
    <property type="evidence" value="ECO:0007669"/>
    <property type="project" value="InterPro"/>
</dbReference>
<evidence type="ECO:0000259" key="1">
    <source>
        <dbReference type="Pfam" id="PF05699"/>
    </source>
</evidence>
<name>A0A5E4NQT2_9HEMI</name>
<evidence type="ECO:0000313" key="3">
    <source>
        <dbReference type="Proteomes" id="UP000325440"/>
    </source>
</evidence>
<gene>
    <name evidence="2" type="ORF">CINCED_3A016000</name>
</gene>